<proteinExistence type="predicted"/>
<dbReference type="Gene3D" id="3.40.50.300">
    <property type="entry name" value="P-loop containing nucleotide triphosphate hydrolases"/>
    <property type="match status" value="1"/>
</dbReference>
<dbReference type="AlphaFoldDB" id="X1HRE0"/>
<protein>
    <submittedName>
        <fullName evidence="3">Uncharacterized protein</fullName>
    </submittedName>
</protein>
<dbReference type="InterPro" id="IPR006689">
    <property type="entry name" value="Small_GTPase_ARF/SAR"/>
</dbReference>
<dbReference type="InterPro" id="IPR027417">
    <property type="entry name" value="P-loop_NTPase"/>
</dbReference>
<gene>
    <name evidence="3" type="ORF">S03H2_49477</name>
</gene>
<dbReference type="GO" id="GO:0005525">
    <property type="term" value="F:GTP binding"/>
    <property type="evidence" value="ECO:0007669"/>
    <property type="project" value="UniProtKB-KW"/>
</dbReference>
<keyword evidence="1" id="KW-0547">Nucleotide-binding</keyword>
<keyword evidence="2" id="KW-0342">GTP-binding</keyword>
<sequence>FSSFLGHVQRDLHSKISIIGPTYAGKTTLYNLLKSDEEKIIMDFATSTTIQIEGVSFELWNFRLKDNFSSLWSKFVGGSDLIILLYNLANYNLKIINHFMNMQKLDKNYAKLLLIGNKRELVEDEDIKRIKNELAINDFKEISLNSPDAKAQIQEFIKEVLSLKQGLPPNFEDMVKEAEGLVSMGNALQALAKYRELVQICTTYQDFEHIKLFEQKVLDLTAKLKEQKQIRTQIVKDKAFEIPKELKFRKKIKVKPLPSGEFP</sequence>
<comment type="caution">
    <text evidence="3">The sequence shown here is derived from an EMBL/GenBank/DDBJ whole genome shotgun (WGS) entry which is preliminary data.</text>
</comment>
<feature type="non-terminal residue" evidence="3">
    <location>
        <position position="263"/>
    </location>
</feature>
<name>X1HRE0_9ZZZZ</name>
<dbReference type="GO" id="GO:0003924">
    <property type="term" value="F:GTPase activity"/>
    <property type="evidence" value="ECO:0007669"/>
    <property type="project" value="InterPro"/>
</dbReference>
<dbReference type="EMBL" id="BARU01031265">
    <property type="protein sequence ID" value="GAH72731.1"/>
    <property type="molecule type" value="Genomic_DNA"/>
</dbReference>
<feature type="non-terminal residue" evidence="3">
    <location>
        <position position="1"/>
    </location>
</feature>
<evidence type="ECO:0000313" key="3">
    <source>
        <dbReference type="EMBL" id="GAH72731.1"/>
    </source>
</evidence>
<dbReference type="SUPFAM" id="SSF52540">
    <property type="entry name" value="P-loop containing nucleoside triphosphate hydrolases"/>
    <property type="match status" value="1"/>
</dbReference>
<reference evidence="3" key="1">
    <citation type="journal article" date="2014" name="Front. Microbiol.">
        <title>High frequency of phylogenetically diverse reductive dehalogenase-homologous genes in deep subseafloor sedimentary metagenomes.</title>
        <authorList>
            <person name="Kawai M."/>
            <person name="Futagami T."/>
            <person name="Toyoda A."/>
            <person name="Takaki Y."/>
            <person name="Nishi S."/>
            <person name="Hori S."/>
            <person name="Arai W."/>
            <person name="Tsubouchi T."/>
            <person name="Morono Y."/>
            <person name="Uchiyama I."/>
            <person name="Ito T."/>
            <person name="Fujiyama A."/>
            <person name="Inagaki F."/>
            <person name="Takami H."/>
        </authorList>
    </citation>
    <scope>NUCLEOTIDE SEQUENCE</scope>
    <source>
        <strain evidence="3">Expedition CK06-06</strain>
    </source>
</reference>
<organism evidence="3">
    <name type="scientific">marine sediment metagenome</name>
    <dbReference type="NCBI Taxonomy" id="412755"/>
    <lineage>
        <taxon>unclassified sequences</taxon>
        <taxon>metagenomes</taxon>
        <taxon>ecological metagenomes</taxon>
    </lineage>
</organism>
<evidence type="ECO:0000256" key="1">
    <source>
        <dbReference type="ARBA" id="ARBA00022741"/>
    </source>
</evidence>
<evidence type="ECO:0000256" key="2">
    <source>
        <dbReference type="ARBA" id="ARBA00023134"/>
    </source>
</evidence>
<dbReference type="CDD" id="cd00882">
    <property type="entry name" value="Ras_like_GTPase"/>
    <property type="match status" value="1"/>
</dbReference>
<accession>X1HRE0</accession>
<dbReference type="Pfam" id="PF00025">
    <property type="entry name" value="Arf"/>
    <property type="match status" value="1"/>
</dbReference>